<comment type="similarity">
    <text evidence="2">Belongs to the SMIM8 family.</text>
</comment>
<comment type="subcellular location">
    <subcellularLocation>
        <location evidence="1">Membrane</location>
        <topology evidence="1">Single-pass membrane protein</topology>
    </subcellularLocation>
</comment>
<dbReference type="KEGG" id="muo:115467285"/>
<dbReference type="AlphaFoldDB" id="A0A6P7XR35"/>
<dbReference type="GeneID" id="115467285"/>
<dbReference type="CTD" id="57150"/>
<evidence type="ECO:0000256" key="5">
    <source>
        <dbReference type="ARBA" id="ARBA00022989"/>
    </source>
</evidence>
<evidence type="ECO:0000313" key="9">
    <source>
        <dbReference type="Proteomes" id="UP000515156"/>
    </source>
</evidence>
<evidence type="ECO:0000256" key="1">
    <source>
        <dbReference type="ARBA" id="ARBA00004167"/>
    </source>
</evidence>
<reference evidence="10 11" key="1">
    <citation type="submission" date="2025-04" db="UniProtKB">
        <authorList>
            <consortium name="RefSeq"/>
        </authorList>
    </citation>
    <scope>IDENTIFICATION</scope>
</reference>
<dbReference type="RefSeq" id="XP_030054973.1">
    <property type="nucleotide sequence ID" value="XM_030199113.1"/>
</dbReference>
<keyword evidence="5 8" id="KW-1133">Transmembrane helix</keyword>
<evidence type="ECO:0000313" key="11">
    <source>
        <dbReference type="RefSeq" id="XP_030054974.1"/>
    </source>
</evidence>
<dbReference type="PANTHER" id="PTHR14274">
    <property type="entry name" value="SMALL INTEGRAL MEMBRANE PROTEIN 8"/>
    <property type="match status" value="1"/>
</dbReference>
<feature type="compositionally biased region" description="Basic and acidic residues" evidence="7">
    <location>
        <begin position="9"/>
        <end position="20"/>
    </location>
</feature>
<dbReference type="PANTHER" id="PTHR14274:SF1">
    <property type="entry name" value="SMALL INTEGRAL MEMBRANE PROTEIN 8"/>
    <property type="match status" value="1"/>
</dbReference>
<feature type="transmembrane region" description="Helical" evidence="8">
    <location>
        <begin position="50"/>
        <end position="70"/>
    </location>
</feature>
<evidence type="ECO:0000313" key="10">
    <source>
        <dbReference type="RefSeq" id="XP_030054973.1"/>
    </source>
</evidence>
<dbReference type="OrthoDB" id="1880105at2759"/>
<dbReference type="Proteomes" id="UP000515156">
    <property type="component" value="Chromosome 3"/>
</dbReference>
<evidence type="ECO:0000256" key="6">
    <source>
        <dbReference type="ARBA" id="ARBA00023136"/>
    </source>
</evidence>
<protein>
    <recommendedName>
        <fullName evidence="3">Small integral membrane protein 8</fullName>
    </recommendedName>
</protein>
<evidence type="ECO:0000256" key="2">
    <source>
        <dbReference type="ARBA" id="ARBA00009328"/>
    </source>
</evidence>
<name>A0A6P7XR35_9AMPH</name>
<evidence type="ECO:0000256" key="3">
    <source>
        <dbReference type="ARBA" id="ARBA00014451"/>
    </source>
</evidence>
<dbReference type="InterPro" id="IPR026686">
    <property type="entry name" value="UPF0708"/>
</dbReference>
<feature type="region of interest" description="Disordered" evidence="7">
    <location>
        <begin position="1"/>
        <end position="20"/>
    </location>
</feature>
<proteinExistence type="inferred from homology"/>
<organism evidence="9 10">
    <name type="scientific">Microcaecilia unicolor</name>
    <dbReference type="NCBI Taxonomy" id="1415580"/>
    <lineage>
        <taxon>Eukaryota</taxon>
        <taxon>Metazoa</taxon>
        <taxon>Chordata</taxon>
        <taxon>Craniata</taxon>
        <taxon>Vertebrata</taxon>
        <taxon>Euteleostomi</taxon>
        <taxon>Amphibia</taxon>
        <taxon>Gymnophiona</taxon>
        <taxon>Siphonopidae</taxon>
        <taxon>Microcaecilia</taxon>
    </lineage>
</organism>
<keyword evidence="9" id="KW-1185">Reference proteome</keyword>
<keyword evidence="6 8" id="KW-0472">Membrane</keyword>
<evidence type="ECO:0000256" key="4">
    <source>
        <dbReference type="ARBA" id="ARBA00022692"/>
    </source>
</evidence>
<sequence length="103" mass="11629">MKMSSSEPPDVKTEAPKEREYRVPGLRGVRTSSLFRAVNPELFIKPNKPVMAFGLITITLCVSYIAYLHATEENKKDLYEAIDSEGTRYMRRKSSNGTESNLA</sequence>
<evidence type="ECO:0000256" key="7">
    <source>
        <dbReference type="SAM" id="MobiDB-lite"/>
    </source>
</evidence>
<gene>
    <name evidence="10 11" type="primary">SMIM8</name>
</gene>
<dbReference type="Pfam" id="PF14937">
    <property type="entry name" value="DUF4500"/>
    <property type="match status" value="1"/>
</dbReference>
<evidence type="ECO:0000256" key="8">
    <source>
        <dbReference type="SAM" id="Phobius"/>
    </source>
</evidence>
<dbReference type="RefSeq" id="XP_030054974.1">
    <property type="nucleotide sequence ID" value="XM_030199114.1"/>
</dbReference>
<accession>A0A6P7XR35</accession>
<keyword evidence="4 8" id="KW-0812">Transmembrane</keyword>
<dbReference type="GO" id="GO:0016020">
    <property type="term" value="C:membrane"/>
    <property type="evidence" value="ECO:0007669"/>
    <property type="project" value="UniProtKB-SubCell"/>
</dbReference>